<evidence type="ECO:0000256" key="1">
    <source>
        <dbReference type="ARBA" id="ARBA00022741"/>
    </source>
</evidence>
<dbReference type="Pfam" id="PF00012">
    <property type="entry name" value="HSP70"/>
    <property type="match status" value="1"/>
</dbReference>
<proteinExistence type="predicted"/>
<dbReference type="SUPFAM" id="SSF53067">
    <property type="entry name" value="Actin-like ATPase domain"/>
    <property type="match status" value="2"/>
</dbReference>
<feature type="compositionally biased region" description="Basic residues" evidence="4">
    <location>
        <begin position="450"/>
        <end position="463"/>
    </location>
</feature>
<dbReference type="Gene3D" id="3.90.640.10">
    <property type="entry name" value="Actin, Chain A, domain 4"/>
    <property type="match status" value="1"/>
</dbReference>
<keyword evidence="3" id="KW-0143">Chaperone</keyword>
<dbReference type="PANTHER" id="PTHR42749:SF1">
    <property type="entry name" value="CELL SHAPE-DETERMINING PROTEIN MREB"/>
    <property type="match status" value="1"/>
</dbReference>
<dbReference type="GO" id="GO:0140662">
    <property type="term" value="F:ATP-dependent protein folding chaperone"/>
    <property type="evidence" value="ECO:0007669"/>
    <property type="project" value="InterPro"/>
</dbReference>
<evidence type="ECO:0000313" key="6">
    <source>
        <dbReference type="Proteomes" id="UP000248749"/>
    </source>
</evidence>
<keyword evidence="6" id="KW-1185">Reference proteome</keyword>
<name>A0A2W2C2M8_9ACTN</name>
<dbReference type="Gene3D" id="3.30.420.40">
    <property type="match status" value="2"/>
</dbReference>
<accession>A0A2W2C2M8</accession>
<sequence length="463" mass="47398">MPYVLGIDIGNTTTTAAVARRRAAAWSRPEAVPLGAGTAALPSVLHLSADGTLTVGEPGVDDGNRTARGFLRRVGDDVPLLLAGEPCPPHTLTAVLAAWVAERIVDREGEPAEAVVVSHPAGWGRHRRELLHRALWQLGVGDVTLLPRTVTVAESHAARGFPGDTAAVYALGGDTFEAALVRRNQRGRYETFGLPQGLDCLGGADFDEALAEHVRAALGRELAAAGPGEAYATLRGLLPECERAKRELTVGVAADVLLTLPNGPARVPVSRARFEELIRPAVQATVDLLVRTVHSAGLAPAQLDGVLLAGGSARVPLVAELLGAALPVPVEVEPDPQLTAATGAALAACQVVSPQLRPPAPTAGPAPVSGAGRAVAPVSGAGRAVAPVSGAGRAVAPVSGAGRAAAPVHDAGWGPGPVVAGHRQPDHDGPEGGPPPRPPVRFTPLELPKASRRALVRNRGREG</sequence>
<evidence type="ECO:0000313" key="5">
    <source>
        <dbReference type="EMBL" id="PZF86934.1"/>
    </source>
</evidence>
<dbReference type="GO" id="GO:0005524">
    <property type="term" value="F:ATP binding"/>
    <property type="evidence" value="ECO:0007669"/>
    <property type="project" value="UniProtKB-KW"/>
</dbReference>
<protein>
    <submittedName>
        <fullName evidence="5">Hsp70 family protein</fullName>
    </submittedName>
</protein>
<keyword evidence="1" id="KW-0547">Nucleotide-binding</keyword>
<dbReference type="RefSeq" id="WP_111137276.1">
    <property type="nucleotide sequence ID" value="NZ_POUB01000329.1"/>
</dbReference>
<comment type="caution">
    <text evidence="5">The sequence shown here is derived from an EMBL/GenBank/DDBJ whole genome shotgun (WGS) entry which is preliminary data.</text>
</comment>
<reference evidence="5 6" key="1">
    <citation type="submission" date="2018-01" db="EMBL/GenBank/DDBJ databases">
        <title>Draft genome sequence of Salinispora sp. 13K206.</title>
        <authorList>
            <person name="Sahin N."/>
            <person name="Saygin H."/>
            <person name="Ay H."/>
        </authorList>
    </citation>
    <scope>NUCLEOTIDE SEQUENCE [LARGE SCALE GENOMIC DNA]</scope>
    <source>
        <strain evidence="5 6">13K206</strain>
    </source>
</reference>
<dbReference type="PRINTS" id="PR00301">
    <property type="entry name" value="HEATSHOCK70"/>
</dbReference>
<gene>
    <name evidence="5" type="ORF">C1I99_28330</name>
</gene>
<organism evidence="5 6">
    <name type="scientific">Micromonospora deserti</name>
    <dbReference type="NCBI Taxonomy" id="2070366"/>
    <lineage>
        <taxon>Bacteria</taxon>
        <taxon>Bacillati</taxon>
        <taxon>Actinomycetota</taxon>
        <taxon>Actinomycetes</taxon>
        <taxon>Micromonosporales</taxon>
        <taxon>Micromonosporaceae</taxon>
        <taxon>Micromonospora</taxon>
    </lineage>
</organism>
<dbReference type="InterPro" id="IPR043129">
    <property type="entry name" value="ATPase_NBD"/>
</dbReference>
<dbReference type="OrthoDB" id="9766019at2"/>
<feature type="region of interest" description="Disordered" evidence="4">
    <location>
        <begin position="405"/>
        <end position="463"/>
    </location>
</feature>
<evidence type="ECO:0000256" key="4">
    <source>
        <dbReference type="SAM" id="MobiDB-lite"/>
    </source>
</evidence>
<dbReference type="InterPro" id="IPR013126">
    <property type="entry name" value="Hsp_70_fam"/>
</dbReference>
<keyword evidence="2" id="KW-0067">ATP-binding</keyword>
<dbReference type="Proteomes" id="UP000248749">
    <property type="component" value="Unassembled WGS sequence"/>
</dbReference>
<dbReference type="PANTHER" id="PTHR42749">
    <property type="entry name" value="CELL SHAPE-DETERMINING PROTEIN MREB"/>
    <property type="match status" value="1"/>
</dbReference>
<evidence type="ECO:0000256" key="2">
    <source>
        <dbReference type="ARBA" id="ARBA00022840"/>
    </source>
</evidence>
<dbReference type="AlphaFoldDB" id="A0A2W2C2M8"/>
<feature type="compositionally biased region" description="Pro residues" evidence="4">
    <location>
        <begin position="432"/>
        <end position="441"/>
    </location>
</feature>
<dbReference type="EMBL" id="POUB01000329">
    <property type="protein sequence ID" value="PZF86934.1"/>
    <property type="molecule type" value="Genomic_DNA"/>
</dbReference>
<evidence type="ECO:0000256" key="3">
    <source>
        <dbReference type="ARBA" id="ARBA00023186"/>
    </source>
</evidence>